<reference evidence="1 2" key="1">
    <citation type="submission" date="2018-01" db="EMBL/GenBank/DDBJ databases">
        <title>Whole genome sequencing of Histamine producing bacteria.</title>
        <authorList>
            <person name="Butler K."/>
        </authorList>
    </citation>
    <scope>NUCLEOTIDE SEQUENCE [LARGE SCALE GENOMIC DNA]</scope>
    <source>
        <strain evidence="1 2">FS-7.2</strain>
    </source>
</reference>
<evidence type="ECO:0008006" key="3">
    <source>
        <dbReference type="Google" id="ProtNLM"/>
    </source>
</evidence>
<accession>A0A2T3KLE6</accession>
<sequence>MLIKYLSLIEDGKSVNFRAFLKQVPSRYKDSSLYLIEKDGVGQKYFVHFRDAQAFAELMEIANKKKNGNRLSATELGDSHKKKVSSNGFAFRDLNSKEYSLLVVNAESATFVPKLAINNDCVIIENREVFYSEDLETLLAQHGIDGTKCDILLGNGGEVKNTYLSNFLDGRYDRVHCLFDYDLGGIKMYESLHAALQGSRKTKIMFSMPLIESLCKRPLDYQKPSSSDFNEAIKLASALNLTKLRNNILKASRFFEQEMLLVNIKELSFNE</sequence>
<name>A0A2T3KLE6_9GAMM</name>
<evidence type="ECO:0000313" key="2">
    <source>
        <dbReference type="Proteomes" id="UP000241426"/>
    </source>
</evidence>
<gene>
    <name evidence="1" type="ORF">C9J27_04865</name>
</gene>
<comment type="caution">
    <text evidence="1">The sequence shown here is derived from an EMBL/GenBank/DDBJ whole genome shotgun (WGS) entry which is preliminary data.</text>
</comment>
<organism evidence="1 2">
    <name type="scientific">Photobacterium kishitanii</name>
    <dbReference type="NCBI Taxonomy" id="318456"/>
    <lineage>
        <taxon>Bacteria</taxon>
        <taxon>Pseudomonadati</taxon>
        <taxon>Pseudomonadota</taxon>
        <taxon>Gammaproteobacteria</taxon>
        <taxon>Vibrionales</taxon>
        <taxon>Vibrionaceae</taxon>
        <taxon>Photobacterium</taxon>
    </lineage>
</organism>
<dbReference type="AlphaFoldDB" id="A0A2T3KLE6"/>
<dbReference type="Proteomes" id="UP000241426">
    <property type="component" value="Unassembled WGS sequence"/>
</dbReference>
<evidence type="ECO:0000313" key="1">
    <source>
        <dbReference type="EMBL" id="PSV00467.1"/>
    </source>
</evidence>
<protein>
    <recommendedName>
        <fullName evidence="3">Wadjet protein JetD C-terminal domain-containing protein</fullName>
    </recommendedName>
</protein>
<proteinExistence type="predicted"/>
<dbReference type="EMBL" id="PYNF01000003">
    <property type="protein sequence ID" value="PSV00467.1"/>
    <property type="molecule type" value="Genomic_DNA"/>
</dbReference>